<dbReference type="AlphaFoldDB" id="A0A5C3L479"/>
<dbReference type="EMBL" id="ML210165">
    <property type="protein sequence ID" value="TFK27432.1"/>
    <property type="molecule type" value="Genomic_DNA"/>
</dbReference>
<feature type="region of interest" description="Disordered" evidence="1">
    <location>
        <begin position="128"/>
        <end position="162"/>
    </location>
</feature>
<dbReference type="STRING" id="230819.A0A5C3L479"/>
<dbReference type="Pfam" id="PF00364">
    <property type="entry name" value="Biotin_lipoyl"/>
    <property type="match status" value="1"/>
</dbReference>
<dbReference type="OrthoDB" id="537444at2759"/>
<evidence type="ECO:0000313" key="4">
    <source>
        <dbReference type="Proteomes" id="UP000307440"/>
    </source>
</evidence>
<dbReference type="SUPFAM" id="SSF51230">
    <property type="entry name" value="Single hybrid motif"/>
    <property type="match status" value="1"/>
</dbReference>
<name>A0A5C3L479_COPMA</name>
<reference evidence="3 4" key="1">
    <citation type="journal article" date="2019" name="Nat. Ecol. Evol.">
        <title>Megaphylogeny resolves global patterns of mushroom evolution.</title>
        <authorList>
            <person name="Varga T."/>
            <person name="Krizsan K."/>
            <person name="Foldi C."/>
            <person name="Dima B."/>
            <person name="Sanchez-Garcia M."/>
            <person name="Sanchez-Ramirez S."/>
            <person name="Szollosi G.J."/>
            <person name="Szarkandi J.G."/>
            <person name="Papp V."/>
            <person name="Albert L."/>
            <person name="Andreopoulos W."/>
            <person name="Angelini C."/>
            <person name="Antonin V."/>
            <person name="Barry K.W."/>
            <person name="Bougher N.L."/>
            <person name="Buchanan P."/>
            <person name="Buyck B."/>
            <person name="Bense V."/>
            <person name="Catcheside P."/>
            <person name="Chovatia M."/>
            <person name="Cooper J."/>
            <person name="Damon W."/>
            <person name="Desjardin D."/>
            <person name="Finy P."/>
            <person name="Geml J."/>
            <person name="Haridas S."/>
            <person name="Hughes K."/>
            <person name="Justo A."/>
            <person name="Karasinski D."/>
            <person name="Kautmanova I."/>
            <person name="Kiss B."/>
            <person name="Kocsube S."/>
            <person name="Kotiranta H."/>
            <person name="LaButti K.M."/>
            <person name="Lechner B.E."/>
            <person name="Liimatainen K."/>
            <person name="Lipzen A."/>
            <person name="Lukacs Z."/>
            <person name="Mihaltcheva S."/>
            <person name="Morgado L.N."/>
            <person name="Niskanen T."/>
            <person name="Noordeloos M.E."/>
            <person name="Ohm R.A."/>
            <person name="Ortiz-Santana B."/>
            <person name="Ovrebo C."/>
            <person name="Racz N."/>
            <person name="Riley R."/>
            <person name="Savchenko A."/>
            <person name="Shiryaev A."/>
            <person name="Soop K."/>
            <person name="Spirin V."/>
            <person name="Szebenyi C."/>
            <person name="Tomsovsky M."/>
            <person name="Tulloss R.E."/>
            <person name="Uehling J."/>
            <person name="Grigoriev I.V."/>
            <person name="Vagvolgyi C."/>
            <person name="Papp T."/>
            <person name="Martin F.M."/>
            <person name="Miettinen O."/>
            <person name="Hibbett D.S."/>
            <person name="Nagy L.G."/>
        </authorList>
    </citation>
    <scope>NUCLEOTIDE SEQUENCE [LARGE SCALE GENOMIC DNA]</scope>
    <source>
        <strain evidence="3 4">CBS 121175</strain>
    </source>
</reference>
<dbReference type="GO" id="GO:0004742">
    <property type="term" value="F:dihydrolipoyllysine-residue acetyltransferase activity"/>
    <property type="evidence" value="ECO:0007669"/>
    <property type="project" value="TreeGrafter"/>
</dbReference>
<dbReference type="Gene3D" id="2.40.50.100">
    <property type="match status" value="1"/>
</dbReference>
<protein>
    <submittedName>
        <fullName evidence="3">Single hybrid motif-containing protein</fullName>
    </submittedName>
</protein>
<keyword evidence="4" id="KW-1185">Reference proteome</keyword>
<proteinExistence type="predicted"/>
<dbReference type="InterPro" id="IPR000089">
    <property type="entry name" value="Biotin_lipoyl"/>
</dbReference>
<dbReference type="InterPro" id="IPR011053">
    <property type="entry name" value="Single_hybrid_motif"/>
</dbReference>
<evidence type="ECO:0000313" key="3">
    <source>
        <dbReference type="EMBL" id="TFK27432.1"/>
    </source>
</evidence>
<dbReference type="PANTHER" id="PTHR23151:SF82">
    <property type="entry name" value="PYRUVATE DEHYDROGENASE COMPLEX PROTEIN X COMPONENT, MITOCHONDRIAL"/>
    <property type="match status" value="1"/>
</dbReference>
<accession>A0A5C3L479</accession>
<dbReference type="InterPro" id="IPR045257">
    <property type="entry name" value="E2/Pdx1"/>
</dbReference>
<evidence type="ECO:0000256" key="1">
    <source>
        <dbReference type="SAM" id="MobiDB-lite"/>
    </source>
</evidence>
<dbReference type="CDD" id="cd06849">
    <property type="entry name" value="lipoyl_domain"/>
    <property type="match status" value="1"/>
</dbReference>
<feature type="domain" description="Lipoyl-binding" evidence="2">
    <location>
        <begin position="41"/>
        <end position="112"/>
    </location>
</feature>
<dbReference type="PANTHER" id="PTHR23151">
    <property type="entry name" value="DIHYDROLIPOAMIDE ACETYL/SUCCINYL-TRANSFERASE-RELATED"/>
    <property type="match status" value="1"/>
</dbReference>
<organism evidence="3 4">
    <name type="scientific">Coprinopsis marcescibilis</name>
    <name type="common">Agaric fungus</name>
    <name type="synonym">Psathyrella marcescibilis</name>
    <dbReference type="NCBI Taxonomy" id="230819"/>
    <lineage>
        <taxon>Eukaryota</taxon>
        <taxon>Fungi</taxon>
        <taxon>Dikarya</taxon>
        <taxon>Basidiomycota</taxon>
        <taxon>Agaricomycotina</taxon>
        <taxon>Agaricomycetes</taxon>
        <taxon>Agaricomycetidae</taxon>
        <taxon>Agaricales</taxon>
        <taxon>Agaricineae</taxon>
        <taxon>Psathyrellaceae</taxon>
        <taxon>Coprinopsis</taxon>
    </lineage>
</organism>
<evidence type="ECO:0000259" key="2">
    <source>
        <dbReference type="Pfam" id="PF00364"/>
    </source>
</evidence>
<dbReference type="GO" id="GO:0045254">
    <property type="term" value="C:pyruvate dehydrogenase complex"/>
    <property type="evidence" value="ECO:0007669"/>
    <property type="project" value="InterPro"/>
</dbReference>
<dbReference type="Proteomes" id="UP000307440">
    <property type="component" value="Unassembled WGS sequence"/>
</dbReference>
<dbReference type="GO" id="GO:0006086">
    <property type="term" value="P:pyruvate decarboxylation to acetyl-CoA"/>
    <property type="evidence" value="ECO:0007669"/>
    <property type="project" value="InterPro"/>
</dbReference>
<sequence length="269" mass="28838">MSSFTVLSNLAAQTRAVHAQSKVQTQFGRRWIHNALRRQAIMMPALSPFATEGTITRWRVKEGDSFVPGDVLLQIENEAGMVDVEACSPGIMGKILTPDGTDHVPVEAVIAIVARDKTELAAIQTQSLAPTPPPFISTPGPPSTSVSPRHTEFSKPPLMPPRTPRTPSLYEMHSMGYGHRSIHVGGPRGSANRPSTPSLDLPPCPSPRTREDAAVLATPAPSQTPATASYSYPINSAVDDTQMDGAVLRRMIVANLSAARATSEVEDFV</sequence>
<gene>
    <name evidence="3" type="ORF">FA15DRAFT_666510</name>
</gene>
<feature type="compositionally biased region" description="Pro residues" evidence="1">
    <location>
        <begin position="130"/>
        <end position="142"/>
    </location>
</feature>
<feature type="region of interest" description="Disordered" evidence="1">
    <location>
        <begin position="180"/>
        <end position="212"/>
    </location>
</feature>